<dbReference type="CDD" id="cd01080">
    <property type="entry name" value="NAD_bind_m-THF_DH_Cyclohyd"/>
    <property type="match status" value="1"/>
</dbReference>
<dbReference type="EMBL" id="BSXT01000569">
    <property type="protein sequence ID" value="GMF30179.1"/>
    <property type="molecule type" value="Genomic_DNA"/>
</dbReference>
<evidence type="ECO:0000256" key="2">
    <source>
        <dbReference type="ARBA" id="ARBA00011738"/>
    </source>
</evidence>
<dbReference type="PRINTS" id="PR00085">
    <property type="entry name" value="THFDHDRGNASE"/>
</dbReference>
<evidence type="ECO:0000256" key="1">
    <source>
        <dbReference type="ARBA" id="ARBA00004777"/>
    </source>
</evidence>
<evidence type="ECO:0000256" key="6">
    <source>
        <dbReference type="ARBA" id="ARBA00023002"/>
    </source>
</evidence>
<evidence type="ECO:0000256" key="8">
    <source>
        <dbReference type="SAM" id="MobiDB-lite"/>
    </source>
</evidence>
<dbReference type="Pfam" id="PF00763">
    <property type="entry name" value="THF_DHG_CYH"/>
    <property type="match status" value="1"/>
</dbReference>
<dbReference type="Pfam" id="PF02882">
    <property type="entry name" value="THF_DHG_CYH_C"/>
    <property type="match status" value="1"/>
</dbReference>
<keyword evidence="4" id="KW-0378">Hydrolase</keyword>
<name>A0A9W6UDL1_9STRA</name>
<evidence type="ECO:0000256" key="3">
    <source>
        <dbReference type="ARBA" id="ARBA00022563"/>
    </source>
</evidence>
<dbReference type="SUPFAM" id="SSF51735">
    <property type="entry name" value="NAD(P)-binding Rossmann-fold domains"/>
    <property type="match status" value="1"/>
</dbReference>
<dbReference type="InterPro" id="IPR000672">
    <property type="entry name" value="THF_DH/CycHdrlase"/>
</dbReference>
<dbReference type="GO" id="GO:0004488">
    <property type="term" value="F:methylenetetrahydrofolate dehydrogenase (NADP+) activity"/>
    <property type="evidence" value="ECO:0007669"/>
    <property type="project" value="InterPro"/>
</dbReference>
<accession>A0A9W6UDL1</accession>
<dbReference type="SUPFAM" id="SSF53223">
    <property type="entry name" value="Aminoacid dehydrogenase-like, N-terminal domain"/>
    <property type="match status" value="1"/>
</dbReference>
<dbReference type="InterPro" id="IPR020630">
    <property type="entry name" value="THF_DH/CycHdrlase_cat_dom"/>
</dbReference>
<comment type="caution">
    <text evidence="11">The sequence shown here is derived from an EMBL/GenBank/DDBJ whole genome shotgun (WGS) entry which is preliminary data.</text>
</comment>
<dbReference type="GO" id="GO:0004477">
    <property type="term" value="F:methenyltetrahydrofolate cyclohydrolase activity"/>
    <property type="evidence" value="ECO:0007669"/>
    <property type="project" value="TreeGrafter"/>
</dbReference>
<dbReference type="InterPro" id="IPR046346">
    <property type="entry name" value="Aminoacid_DH-like_N_sf"/>
</dbReference>
<organism evidence="11 12">
    <name type="scientific">Phytophthora fragariaefolia</name>
    <dbReference type="NCBI Taxonomy" id="1490495"/>
    <lineage>
        <taxon>Eukaryota</taxon>
        <taxon>Sar</taxon>
        <taxon>Stramenopiles</taxon>
        <taxon>Oomycota</taxon>
        <taxon>Peronosporomycetes</taxon>
        <taxon>Peronosporales</taxon>
        <taxon>Peronosporaceae</taxon>
        <taxon>Phytophthora</taxon>
    </lineage>
</organism>
<evidence type="ECO:0000313" key="12">
    <source>
        <dbReference type="Proteomes" id="UP001165121"/>
    </source>
</evidence>
<evidence type="ECO:0000259" key="9">
    <source>
        <dbReference type="Pfam" id="PF00763"/>
    </source>
</evidence>
<keyword evidence="6" id="KW-0560">Oxidoreductase</keyword>
<keyword evidence="12" id="KW-1185">Reference proteome</keyword>
<dbReference type="OrthoDB" id="5126881at2759"/>
<feature type="domain" description="Tetrahydrofolate dehydrogenase/cyclohydrolase NAD(P)-binding" evidence="10">
    <location>
        <begin position="219"/>
        <end position="366"/>
    </location>
</feature>
<keyword evidence="3" id="KW-0554">One-carbon metabolism</keyword>
<sequence length="371" mass="39872">MRIDPRRAGRTVAGQRGQVKATGSLRNQRNAGQVPASFKPQQIAIQAQDMTATGPSSAAAPLLLDGKATSDAIREQQLKPQCAAFLQRHGRPVGLAVVVVGARKDSATYVRMKQKACSAAGIESWKIQIALEQDGAERAESDVTNELLRTIKQLNERDDVDGIIVQLPLPAFCDEDAILATIDPKKDVDGLHPDNHAALFQFATKKASSQHEDAPFALPCTPAGCLELLDHYNIPLEGKHVVVLGRSQIVGLPVSLLCLHRNATVTMCHSRTQDLKARVLEADIVIAAIGRARFVRGDWIKPGATVIDVGINAVEDASKKSGYRLVGDVDFDAAVKVVHAITPVPGGIGPMTVAMLLKNTIQCASRRVRLH</sequence>
<dbReference type="PANTHER" id="PTHR48099:SF5">
    <property type="entry name" value="C-1-TETRAHYDROFOLATE SYNTHASE, CYTOPLASMIC"/>
    <property type="match status" value="1"/>
</dbReference>
<evidence type="ECO:0000259" key="10">
    <source>
        <dbReference type="Pfam" id="PF02882"/>
    </source>
</evidence>
<evidence type="ECO:0000256" key="4">
    <source>
        <dbReference type="ARBA" id="ARBA00022801"/>
    </source>
</evidence>
<dbReference type="InterPro" id="IPR020867">
    <property type="entry name" value="THF_DH/CycHdrlase_CS"/>
</dbReference>
<evidence type="ECO:0000313" key="11">
    <source>
        <dbReference type="EMBL" id="GMF30179.1"/>
    </source>
</evidence>
<comment type="subunit">
    <text evidence="2">Homodimer.</text>
</comment>
<evidence type="ECO:0000256" key="5">
    <source>
        <dbReference type="ARBA" id="ARBA00022857"/>
    </source>
</evidence>
<keyword evidence="5" id="KW-0521">NADP</keyword>
<dbReference type="GO" id="GO:0035999">
    <property type="term" value="P:tetrahydrofolate interconversion"/>
    <property type="evidence" value="ECO:0007669"/>
    <property type="project" value="TreeGrafter"/>
</dbReference>
<dbReference type="HAMAP" id="MF_01576">
    <property type="entry name" value="THF_DHG_CYH"/>
    <property type="match status" value="1"/>
</dbReference>
<feature type="region of interest" description="Disordered" evidence="8">
    <location>
        <begin position="1"/>
        <end position="36"/>
    </location>
</feature>
<gene>
    <name evidence="11" type="ORF">Pfra01_000661500</name>
</gene>
<dbReference type="GO" id="GO:0005829">
    <property type="term" value="C:cytosol"/>
    <property type="evidence" value="ECO:0007669"/>
    <property type="project" value="TreeGrafter"/>
</dbReference>
<dbReference type="PANTHER" id="PTHR48099">
    <property type="entry name" value="C-1-TETRAHYDROFOLATE SYNTHASE, CYTOPLASMIC-RELATED"/>
    <property type="match status" value="1"/>
</dbReference>
<proteinExistence type="inferred from homology"/>
<comment type="pathway">
    <text evidence="1">One-carbon metabolism; tetrahydrofolate interconversion.</text>
</comment>
<protein>
    <submittedName>
        <fullName evidence="11">Unnamed protein product</fullName>
    </submittedName>
</protein>
<reference evidence="11" key="1">
    <citation type="submission" date="2023-04" db="EMBL/GenBank/DDBJ databases">
        <title>Phytophthora fragariaefolia NBRC 109709.</title>
        <authorList>
            <person name="Ichikawa N."/>
            <person name="Sato H."/>
            <person name="Tonouchi N."/>
        </authorList>
    </citation>
    <scope>NUCLEOTIDE SEQUENCE</scope>
    <source>
        <strain evidence="11">NBRC 109709</strain>
    </source>
</reference>
<dbReference type="FunFam" id="3.40.50.720:FF:000006">
    <property type="entry name" value="Bifunctional protein FolD"/>
    <property type="match status" value="1"/>
</dbReference>
<dbReference type="AlphaFoldDB" id="A0A9W6UDL1"/>
<dbReference type="Proteomes" id="UP001165121">
    <property type="component" value="Unassembled WGS sequence"/>
</dbReference>
<feature type="domain" description="Tetrahydrofolate dehydrogenase/cyclohydrolase catalytic" evidence="9">
    <location>
        <begin position="64"/>
        <end position="189"/>
    </location>
</feature>
<evidence type="ECO:0000256" key="7">
    <source>
        <dbReference type="ARBA" id="ARBA00023268"/>
    </source>
</evidence>
<dbReference type="Gene3D" id="3.40.50.720">
    <property type="entry name" value="NAD(P)-binding Rossmann-like Domain"/>
    <property type="match status" value="1"/>
</dbReference>
<dbReference type="PROSITE" id="PS00767">
    <property type="entry name" value="THF_DHG_CYH_2"/>
    <property type="match status" value="1"/>
</dbReference>
<dbReference type="InterPro" id="IPR020631">
    <property type="entry name" value="THF_DH/CycHdrlase_NAD-bd_dom"/>
</dbReference>
<keyword evidence="7" id="KW-0511">Multifunctional enzyme</keyword>
<dbReference type="FunFam" id="3.40.50.10860:FF:000005">
    <property type="entry name" value="C-1-tetrahydrofolate synthase, cytoplasmic, putative"/>
    <property type="match status" value="1"/>
</dbReference>
<dbReference type="Gene3D" id="3.40.50.10860">
    <property type="entry name" value="Leucine Dehydrogenase, chain A, domain 1"/>
    <property type="match status" value="1"/>
</dbReference>
<dbReference type="InterPro" id="IPR036291">
    <property type="entry name" value="NAD(P)-bd_dom_sf"/>
</dbReference>